<evidence type="ECO:0000256" key="7">
    <source>
        <dbReference type="ARBA" id="ARBA00047899"/>
    </source>
</evidence>
<evidence type="ECO:0000259" key="9">
    <source>
        <dbReference type="PROSITE" id="PS50011"/>
    </source>
</evidence>
<dbReference type="InterPro" id="IPR050823">
    <property type="entry name" value="Plant_Ser_Thr_Prot_Kinase"/>
</dbReference>
<keyword evidence="6" id="KW-0067">ATP-binding</keyword>
<dbReference type="SUPFAM" id="SSF56112">
    <property type="entry name" value="Protein kinase-like (PK-like)"/>
    <property type="match status" value="1"/>
</dbReference>
<dbReference type="Proteomes" id="UP000026960">
    <property type="component" value="Chromosome 2"/>
</dbReference>
<dbReference type="STRING" id="65489.A0A0D3FB62"/>
<reference evidence="10" key="2">
    <citation type="submission" date="2015-03" db="UniProtKB">
        <authorList>
            <consortium name="EnsemblPlants"/>
        </authorList>
    </citation>
    <scope>IDENTIFICATION</scope>
</reference>
<proteinExistence type="predicted"/>
<organism evidence="10">
    <name type="scientific">Oryza barthii</name>
    <dbReference type="NCBI Taxonomy" id="65489"/>
    <lineage>
        <taxon>Eukaryota</taxon>
        <taxon>Viridiplantae</taxon>
        <taxon>Streptophyta</taxon>
        <taxon>Embryophyta</taxon>
        <taxon>Tracheophyta</taxon>
        <taxon>Spermatophyta</taxon>
        <taxon>Magnoliopsida</taxon>
        <taxon>Liliopsida</taxon>
        <taxon>Poales</taxon>
        <taxon>Poaceae</taxon>
        <taxon>BOP clade</taxon>
        <taxon>Oryzoideae</taxon>
        <taxon>Oryzeae</taxon>
        <taxon>Oryzinae</taxon>
        <taxon>Oryza</taxon>
    </lineage>
</organism>
<dbReference type="Gene3D" id="1.10.510.10">
    <property type="entry name" value="Transferase(Phosphotransferase) domain 1"/>
    <property type="match status" value="1"/>
</dbReference>
<dbReference type="AlphaFoldDB" id="A0A0D3FB62"/>
<evidence type="ECO:0000256" key="4">
    <source>
        <dbReference type="ARBA" id="ARBA00022741"/>
    </source>
</evidence>
<name>A0A0D3FB62_9ORYZ</name>
<dbReference type="Gramene" id="OBART02G34610.1">
    <property type="protein sequence ID" value="OBART02G34610.1"/>
    <property type="gene ID" value="OBART02G34610"/>
</dbReference>
<keyword evidence="11" id="KW-1185">Reference proteome</keyword>
<dbReference type="EnsemblPlants" id="OBART02G34610.1">
    <property type="protein sequence ID" value="OBART02G34610.1"/>
    <property type="gene ID" value="OBART02G34610"/>
</dbReference>
<accession>A0A0D3FB62</accession>
<reference evidence="10" key="1">
    <citation type="journal article" date="2009" name="Rice">
        <title>De Novo Next Generation Sequencing of Plant Genomes.</title>
        <authorList>
            <person name="Rounsley S."/>
            <person name="Marri P.R."/>
            <person name="Yu Y."/>
            <person name="He R."/>
            <person name="Sisneros N."/>
            <person name="Goicoechea J.L."/>
            <person name="Lee S.J."/>
            <person name="Angelova A."/>
            <person name="Kudrna D."/>
            <person name="Luo M."/>
            <person name="Affourtit J."/>
            <person name="Desany B."/>
            <person name="Knight J."/>
            <person name="Niazi F."/>
            <person name="Egholm M."/>
            <person name="Wing R.A."/>
        </authorList>
    </citation>
    <scope>NUCLEOTIDE SEQUENCE [LARGE SCALE GENOMIC DNA]</scope>
    <source>
        <strain evidence="10">cv. IRGC 105608</strain>
    </source>
</reference>
<dbReference type="PaxDb" id="65489-OBART02G34610.1"/>
<evidence type="ECO:0000256" key="2">
    <source>
        <dbReference type="ARBA" id="ARBA00022527"/>
    </source>
</evidence>
<dbReference type="Gene3D" id="3.30.200.20">
    <property type="entry name" value="Phosphorylase Kinase, domain 1"/>
    <property type="match status" value="1"/>
</dbReference>
<dbReference type="InterPro" id="IPR011009">
    <property type="entry name" value="Kinase-like_dom_sf"/>
</dbReference>
<evidence type="ECO:0000256" key="3">
    <source>
        <dbReference type="ARBA" id="ARBA00022679"/>
    </source>
</evidence>
<evidence type="ECO:0000313" key="10">
    <source>
        <dbReference type="EnsemblPlants" id="OBART02G34610.1"/>
    </source>
</evidence>
<dbReference type="eggNOG" id="KOG1187">
    <property type="taxonomic scope" value="Eukaryota"/>
</dbReference>
<dbReference type="GO" id="GO:0004674">
    <property type="term" value="F:protein serine/threonine kinase activity"/>
    <property type="evidence" value="ECO:0007669"/>
    <property type="project" value="UniProtKB-KW"/>
</dbReference>
<dbReference type="FunFam" id="3.30.200.20:FF:000228">
    <property type="entry name" value="Serine/threonine-protein kinase BIK1"/>
    <property type="match status" value="1"/>
</dbReference>
<evidence type="ECO:0000256" key="6">
    <source>
        <dbReference type="ARBA" id="ARBA00022840"/>
    </source>
</evidence>
<dbReference type="InterPro" id="IPR008271">
    <property type="entry name" value="Ser/Thr_kinase_AS"/>
</dbReference>
<keyword evidence="2" id="KW-0723">Serine/threonine-protein kinase</keyword>
<dbReference type="InterPro" id="IPR000719">
    <property type="entry name" value="Prot_kinase_dom"/>
</dbReference>
<dbReference type="PANTHER" id="PTHR45621">
    <property type="entry name" value="OS01G0588500 PROTEIN-RELATED"/>
    <property type="match status" value="1"/>
</dbReference>
<dbReference type="Pfam" id="PF07714">
    <property type="entry name" value="PK_Tyr_Ser-Thr"/>
    <property type="match status" value="1"/>
</dbReference>
<comment type="catalytic activity">
    <reaction evidence="7">
        <text>L-threonyl-[protein] + ATP = O-phospho-L-threonyl-[protein] + ADP + H(+)</text>
        <dbReference type="Rhea" id="RHEA:46608"/>
        <dbReference type="Rhea" id="RHEA-COMP:11060"/>
        <dbReference type="Rhea" id="RHEA-COMP:11605"/>
        <dbReference type="ChEBI" id="CHEBI:15378"/>
        <dbReference type="ChEBI" id="CHEBI:30013"/>
        <dbReference type="ChEBI" id="CHEBI:30616"/>
        <dbReference type="ChEBI" id="CHEBI:61977"/>
        <dbReference type="ChEBI" id="CHEBI:456216"/>
        <dbReference type="EC" id="2.7.11.1"/>
    </reaction>
</comment>
<dbReference type="InterPro" id="IPR001245">
    <property type="entry name" value="Ser-Thr/Tyr_kinase_cat_dom"/>
</dbReference>
<keyword evidence="5" id="KW-0418">Kinase</keyword>
<evidence type="ECO:0000256" key="1">
    <source>
        <dbReference type="ARBA" id="ARBA00012513"/>
    </source>
</evidence>
<sequence>MRRMLRCFFGGGGGGDETGGDEEKKASAAAVVKNKKAVRRMRSATGRLRSLSLEDLSRTLAQSGLQAFTLAELKAATRSFSGSNFIGEGGFGPVYKGFIDAKLRPGLLQPQHVAVKYLDGEGDQGHREWLAEVVYLGMLSHPHLVKLIGYCCQDDHRMLVYEYMARGSLEHHLFKNLLSSLPWATRLKIAVGAAKGLAFLHDADTPVIYRDFKASNILLDSDYTAKLSDFGLAKEGPQGDATHVTTRVMGTHGYAAPEYILTGHLTAKSDVYSFGVVLLELLTGRRSGEHRYASSVSGSPRQSRDRGG</sequence>
<dbReference type="FunFam" id="1.10.510.10:FF:001023">
    <property type="entry name" value="Os07g0541700 protein"/>
    <property type="match status" value="1"/>
</dbReference>
<keyword evidence="3" id="KW-0808">Transferase</keyword>
<dbReference type="PROSITE" id="PS50011">
    <property type="entry name" value="PROTEIN_KINASE_DOM"/>
    <property type="match status" value="1"/>
</dbReference>
<dbReference type="GO" id="GO:0005524">
    <property type="term" value="F:ATP binding"/>
    <property type="evidence" value="ECO:0007669"/>
    <property type="project" value="UniProtKB-KW"/>
</dbReference>
<comment type="catalytic activity">
    <reaction evidence="8">
        <text>L-seryl-[protein] + ATP = O-phospho-L-seryl-[protein] + ADP + H(+)</text>
        <dbReference type="Rhea" id="RHEA:17989"/>
        <dbReference type="Rhea" id="RHEA-COMP:9863"/>
        <dbReference type="Rhea" id="RHEA-COMP:11604"/>
        <dbReference type="ChEBI" id="CHEBI:15378"/>
        <dbReference type="ChEBI" id="CHEBI:29999"/>
        <dbReference type="ChEBI" id="CHEBI:30616"/>
        <dbReference type="ChEBI" id="CHEBI:83421"/>
        <dbReference type="ChEBI" id="CHEBI:456216"/>
        <dbReference type="EC" id="2.7.11.1"/>
    </reaction>
</comment>
<dbReference type="HOGENOM" id="CLU_000288_21_2_1"/>
<dbReference type="PROSITE" id="PS00108">
    <property type="entry name" value="PROTEIN_KINASE_ST"/>
    <property type="match status" value="1"/>
</dbReference>
<feature type="domain" description="Protein kinase" evidence="9">
    <location>
        <begin position="80"/>
        <end position="308"/>
    </location>
</feature>
<evidence type="ECO:0000256" key="5">
    <source>
        <dbReference type="ARBA" id="ARBA00022777"/>
    </source>
</evidence>
<dbReference type="EC" id="2.7.11.1" evidence="1"/>
<evidence type="ECO:0000256" key="8">
    <source>
        <dbReference type="ARBA" id="ARBA00048679"/>
    </source>
</evidence>
<evidence type="ECO:0000313" key="11">
    <source>
        <dbReference type="Proteomes" id="UP000026960"/>
    </source>
</evidence>
<keyword evidence="4" id="KW-0547">Nucleotide-binding</keyword>
<protein>
    <recommendedName>
        <fullName evidence="1">non-specific serine/threonine protein kinase</fullName>
        <ecNumber evidence="1">2.7.11.1</ecNumber>
    </recommendedName>
</protein>